<keyword evidence="4" id="KW-1185">Reference proteome</keyword>
<dbReference type="EMBL" id="CAICTM010000188">
    <property type="protein sequence ID" value="CAB9504196.1"/>
    <property type="molecule type" value="Genomic_DNA"/>
</dbReference>
<feature type="domain" description="VWFD" evidence="2">
    <location>
        <begin position="255"/>
        <end position="436"/>
    </location>
</feature>
<reference evidence="3" key="1">
    <citation type="submission" date="2020-06" db="EMBL/GenBank/DDBJ databases">
        <authorList>
            <consortium name="Plant Systems Biology data submission"/>
        </authorList>
    </citation>
    <scope>NUCLEOTIDE SEQUENCE</scope>
    <source>
        <strain evidence="3">D6</strain>
    </source>
</reference>
<protein>
    <recommendedName>
        <fullName evidence="2">VWFD domain-containing protein</fullName>
    </recommendedName>
</protein>
<name>A0A9N8DP64_9STRA</name>
<dbReference type="AlphaFoldDB" id="A0A9N8DP64"/>
<evidence type="ECO:0000259" key="2">
    <source>
        <dbReference type="PROSITE" id="PS51233"/>
    </source>
</evidence>
<feature type="transmembrane region" description="Helical" evidence="1">
    <location>
        <begin position="21"/>
        <end position="47"/>
    </location>
</feature>
<keyword evidence="1" id="KW-1133">Transmembrane helix</keyword>
<proteinExistence type="predicted"/>
<evidence type="ECO:0000313" key="3">
    <source>
        <dbReference type="EMBL" id="CAB9504196.1"/>
    </source>
</evidence>
<organism evidence="3 4">
    <name type="scientific">Seminavis robusta</name>
    <dbReference type="NCBI Taxonomy" id="568900"/>
    <lineage>
        <taxon>Eukaryota</taxon>
        <taxon>Sar</taxon>
        <taxon>Stramenopiles</taxon>
        <taxon>Ochrophyta</taxon>
        <taxon>Bacillariophyta</taxon>
        <taxon>Bacillariophyceae</taxon>
        <taxon>Bacillariophycidae</taxon>
        <taxon>Naviculales</taxon>
        <taxon>Naviculaceae</taxon>
        <taxon>Seminavis</taxon>
    </lineage>
</organism>
<sequence>MLPPDAWLMAWYTQIQNSPSLAIYLLLAILWLEMKLLFVLSFLLPLVTANITGVNSPPPQDGNDYCCGFGGATCNPCLESCGVQCKTMEAFCTDLGYQRCNTGPGSSLNHQTYQYRCCDAVTNIPTVFWDGANCNIPNQSNYCSAHALREPQLDQNKPYCCWSENGRRALQQNNDPFGCAGSCDPNCHENHRCYNLDNFCWETWYSTGRIAVPCGNGCCDAQTGDPVNLVPGGTTSSTFQEMCDSRAATTCTPVRGGKSFGDPHFQKWSGEYYDYHGECDLVFLQSQGIDGGNTNLDIHIRTKARYGYSYIESAAVKIGDDVLEVSSFGEYMIDSISKAGTPLIMGDKYMVNHTEIDDKHHKFDIHLGGEEQIIITTFKDMVNVELKHATANTFGASVGLLGDYHTGAMLARDGVTAIKDPDQFGQEWQVQSHEDKLFQANRAPQHPQVCKSSAKTAQERRLRLGESVAREAAERACAHWGSSFEHCVHDVIAMNDLHIAKAGPF</sequence>
<keyword evidence="1" id="KW-0472">Membrane</keyword>
<comment type="caution">
    <text evidence="3">The sequence shown here is derived from an EMBL/GenBank/DDBJ whole genome shotgun (WGS) entry which is preliminary data.</text>
</comment>
<evidence type="ECO:0000313" key="4">
    <source>
        <dbReference type="Proteomes" id="UP001153069"/>
    </source>
</evidence>
<dbReference type="OrthoDB" id="47453at2759"/>
<evidence type="ECO:0000256" key="1">
    <source>
        <dbReference type="SAM" id="Phobius"/>
    </source>
</evidence>
<keyword evidence="1" id="KW-0812">Transmembrane</keyword>
<gene>
    <name evidence="3" type="ORF">SEMRO_189_G081431.1</name>
</gene>
<accession>A0A9N8DP64</accession>
<dbReference type="PROSITE" id="PS51233">
    <property type="entry name" value="VWFD"/>
    <property type="match status" value="1"/>
</dbReference>
<dbReference type="Proteomes" id="UP001153069">
    <property type="component" value="Unassembled WGS sequence"/>
</dbReference>
<dbReference type="InterPro" id="IPR001846">
    <property type="entry name" value="VWF_type-D"/>
</dbReference>